<feature type="domain" description="DUF2264" evidence="2">
    <location>
        <begin position="366"/>
        <end position="568"/>
    </location>
</feature>
<evidence type="ECO:0000313" key="3">
    <source>
        <dbReference type="EMBL" id="OAT75278.1"/>
    </source>
</evidence>
<keyword evidence="4" id="KW-1185">Reference proteome</keyword>
<dbReference type="Pfam" id="PF20938">
    <property type="entry name" value="DUF2264_C"/>
    <property type="match status" value="1"/>
</dbReference>
<sequence>MAYYFPFNNNPLKTRADAQQMVRDLFTPLIPYLSGQGAALDLNEGGAIFDMQASALEGVARPLWGIIPLVLGGGEFPWWPLLHNAIREGVDPTHPHYWGPTGDTNQRSVEMAAFGFLLAVLPEKGWQPLSATTQNQLATWLAAIQHHAMPQNNWLFFTLLVQAGLTRVGREDLVDQALHQRYLEQIAGWYRGEGWYGDGDDQAIDHYGGFALHFYGLIYACLLDNPNEEYAQLFIRHARDFITPFSTWFADSGEALPIGRSGCYRFASAGFWGAAAMLPLEQGEMALVKGLWARHIRSWQHSPIFSERGLLTRGYRYPNLLMAEWYNSPTSPWWAMKAFLPLLLPETHPFWCSEESAACAPGPIFAMPAANSIAQRVNGHSIVHFAGFIETKFQWDKYNKFAYSTAFGPEMESTAYGHLLNFGDNILAFSQDNGIHWHMRHANKSVQVEGDTMQILWLAGDIEVETLITVLSDGGCRRRHRFMLHKPARVVETGFAVHQWHKAHSCLAKNSGSGAQIVLEGENGQSRITSLDSHAKQAHAAARAHTNLLSPRSVVPFLLTHLPAGEQVLESMFAVVPETR</sequence>
<dbReference type="OrthoDB" id="9813465at2"/>
<dbReference type="STRING" id="1691903.A9B99_15490"/>
<dbReference type="AlphaFoldDB" id="A0A1B7KYW7"/>
<evidence type="ECO:0000259" key="2">
    <source>
        <dbReference type="Pfam" id="PF20938"/>
    </source>
</evidence>
<dbReference type="PIRSF" id="PIRSF014753">
    <property type="entry name" value="UCP014753"/>
    <property type="match status" value="1"/>
</dbReference>
<dbReference type="EMBL" id="LYRP01000048">
    <property type="protein sequence ID" value="OAT75278.1"/>
    <property type="molecule type" value="Genomic_DNA"/>
</dbReference>
<dbReference type="InterPro" id="IPR049237">
    <property type="entry name" value="DUF2264_C"/>
</dbReference>
<dbReference type="Proteomes" id="UP000078225">
    <property type="component" value="Unassembled WGS sequence"/>
</dbReference>
<name>A0A1B7KYW7_9ENTR</name>
<dbReference type="RefSeq" id="WP_064600842.1">
    <property type="nucleotide sequence ID" value="NZ_CP134782.1"/>
</dbReference>
<feature type="domain" description="DUF2264" evidence="1">
    <location>
        <begin position="14"/>
        <end position="356"/>
    </location>
</feature>
<evidence type="ECO:0000259" key="1">
    <source>
        <dbReference type="Pfam" id="PF10022"/>
    </source>
</evidence>
<dbReference type="PANTHER" id="PTHR35339:SF4">
    <property type="entry name" value="LINALOOL DEHYDRATASE_ISOMERASE DOMAIN-CONTAINING PROTEIN"/>
    <property type="match status" value="1"/>
</dbReference>
<dbReference type="Pfam" id="PF10022">
    <property type="entry name" value="DUF2264"/>
    <property type="match status" value="1"/>
</dbReference>
<dbReference type="InterPro" id="IPR049349">
    <property type="entry name" value="DUF2264_N"/>
</dbReference>
<dbReference type="InterPro" id="IPR016624">
    <property type="entry name" value="UCP014753"/>
</dbReference>
<gene>
    <name evidence="3" type="ORF">A9B99_15490</name>
</gene>
<evidence type="ECO:0000313" key="4">
    <source>
        <dbReference type="Proteomes" id="UP000078225"/>
    </source>
</evidence>
<evidence type="ECO:0008006" key="5">
    <source>
        <dbReference type="Google" id="ProtNLM"/>
    </source>
</evidence>
<accession>A0A1B7KYW7</accession>
<comment type="caution">
    <text evidence="3">The sequence shown here is derived from an EMBL/GenBank/DDBJ whole genome shotgun (WGS) entry which is preliminary data.</text>
</comment>
<protein>
    <recommendedName>
        <fullName evidence="5">DUF2264 domain-containing protein</fullName>
    </recommendedName>
</protein>
<proteinExistence type="predicted"/>
<organism evidence="3 4">
    <name type="scientific">Mangrovibacter phragmitis</name>
    <dbReference type="NCBI Taxonomy" id="1691903"/>
    <lineage>
        <taxon>Bacteria</taxon>
        <taxon>Pseudomonadati</taxon>
        <taxon>Pseudomonadota</taxon>
        <taxon>Gammaproteobacteria</taxon>
        <taxon>Enterobacterales</taxon>
        <taxon>Enterobacteriaceae</taxon>
        <taxon>Mangrovibacter</taxon>
    </lineage>
</organism>
<reference evidence="4" key="1">
    <citation type="submission" date="2016-05" db="EMBL/GenBank/DDBJ databases">
        <authorList>
            <person name="Behera P."/>
            <person name="Vaishampayan P."/>
            <person name="Singh N."/>
            <person name="Raina V."/>
            <person name="Suar M."/>
            <person name="Pattnaik A."/>
            <person name="Rastogi G."/>
        </authorList>
    </citation>
    <scope>NUCLEOTIDE SEQUENCE [LARGE SCALE GENOMIC DNA]</scope>
    <source>
        <strain evidence="4">MP23</strain>
    </source>
</reference>
<dbReference type="PANTHER" id="PTHR35339">
    <property type="entry name" value="LINALOOL DEHYDRATASE_ISOMERASE DOMAIN-CONTAINING PROTEIN"/>
    <property type="match status" value="1"/>
</dbReference>